<feature type="transmembrane region" description="Helical" evidence="5">
    <location>
        <begin position="179"/>
        <end position="202"/>
    </location>
</feature>
<dbReference type="GO" id="GO:0000297">
    <property type="term" value="F:spermine transmembrane transporter activity"/>
    <property type="evidence" value="ECO:0007669"/>
    <property type="project" value="TreeGrafter"/>
</dbReference>
<dbReference type="GO" id="GO:0005886">
    <property type="term" value="C:plasma membrane"/>
    <property type="evidence" value="ECO:0007669"/>
    <property type="project" value="TreeGrafter"/>
</dbReference>
<protein>
    <submittedName>
        <fullName evidence="7">MFS general substrate transporter</fullName>
    </submittedName>
</protein>
<feature type="transmembrane region" description="Helical" evidence="5">
    <location>
        <begin position="149"/>
        <end position="167"/>
    </location>
</feature>
<feature type="transmembrane region" description="Helical" evidence="5">
    <location>
        <begin position="325"/>
        <end position="345"/>
    </location>
</feature>
<evidence type="ECO:0000256" key="1">
    <source>
        <dbReference type="ARBA" id="ARBA00004141"/>
    </source>
</evidence>
<evidence type="ECO:0000256" key="4">
    <source>
        <dbReference type="ARBA" id="ARBA00023136"/>
    </source>
</evidence>
<proteinExistence type="predicted"/>
<keyword evidence="8" id="KW-1185">Reference proteome</keyword>
<evidence type="ECO:0000256" key="3">
    <source>
        <dbReference type="ARBA" id="ARBA00022989"/>
    </source>
</evidence>
<feature type="domain" description="Major facilitator superfamily (MFS) profile" evidence="6">
    <location>
        <begin position="25"/>
        <end position="447"/>
    </location>
</feature>
<reference evidence="7" key="1">
    <citation type="journal article" date="2020" name="Stud. Mycol.">
        <title>101 Dothideomycetes genomes: a test case for predicting lifestyles and emergence of pathogens.</title>
        <authorList>
            <person name="Haridas S."/>
            <person name="Albert R."/>
            <person name="Binder M."/>
            <person name="Bloem J."/>
            <person name="Labutti K."/>
            <person name="Salamov A."/>
            <person name="Andreopoulos B."/>
            <person name="Baker S."/>
            <person name="Barry K."/>
            <person name="Bills G."/>
            <person name="Bluhm B."/>
            <person name="Cannon C."/>
            <person name="Castanera R."/>
            <person name="Culley D."/>
            <person name="Daum C."/>
            <person name="Ezra D."/>
            <person name="Gonzalez J."/>
            <person name="Henrissat B."/>
            <person name="Kuo A."/>
            <person name="Liang C."/>
            <person name="Lipzen A."/>
            <person name="Lutzoni F."/>
            <person name="Magnuson J."/>
            <person name="Mondo S."/>
            <person name="Nolan M."/>
            <person name="Ohm R."/>
            <person name="Pangilinan J."/>
            <person name="Park H.-J."/>
            <person name="Ramirez L."/>
            <person name="Alfaro M."/>
            <person name="Sun H."/>
            <person name="Tritt A."/>
            <person name="Yoshinaga Y."/>
            <person name="Zwiers L.-H."/>
            <person name="Turgeon B."/>
            <person name="Goodwin S."/>
            <person name="Spatafora J."/>
            <person name="Crous P."/>
            <person name="Grigoriev I."/>
        </authorList>
    </citation>
    <scope>NUCLEOTIDE SEQUENCE</scope>
    <source>
        <strain evidence="7">CBS 122367</strain>
    </source>
</reference>
<evidence type="ECO:0000256" key="5">
    <source>
        <dbReference type="SAM" id="Phobius"/>
    </source>
</evidence>
<gene>
    <name evidence="7" type="ORF">K458DRAFT_286929</name>
</gene>
<feature type="transmembrane region" description="Helical" evidence="5">
    <location>
        <begin position="114"/>
        <end position="137"/>
    </location>
</feature>
<feature type="transmembrane region" description="Helical" evidence="5">
    <location>
        <begin position="90"/>
        <end position="108"/>
    </location>
</feature>
<dbReference type="Pfam" id="PF07690">
    <property type="entry name" value="MFS_1"/>
    <property type="match status" value="1"/>
</dbReference>
<dbReference type="SUPFAM" id="SSF103473">
    <property type="entry name" value="MFS general substrate transporter"/>
    <property type="match status" value="1"/>
</dbReference>
<dbReference type="PROSITE" id="PS50850">
    <property type="entry name" value="MFS"/>
    <property type="match status" value="1"/>
</dbReference>
<name>A0A6G1JKB9_9PLEO</name>
<dbReference type="PANTHER" id="PTHR23502">
    <property type="entry name" value="MAJOR FACILITATOR SUPERFAMILY"/>
    <property type="match status" value="1"/>
</dbReference>
<dbReference type="InterPro" id="IPR011701">
    <property type="entry name" value="MFS"/>
</dbReference>
<accession>A0A6G1JKB9</accession>
<evidence type="ECO:0000259" key="6">
    <source>
        <dbReference type="PROSITE" id="PS50850"/>
    </source>
</evidence>
<feature type="transmembrane region" description="Helical" evidence="5">
    <location>
        <begin position="23"/>
        <end position="45"/>
    </location>
</feature>
<evidence type="ECO:0000313" key="8">
    <source>
        <dbReference type="Proteomes" id="UP000799291"/>
    </source>
</evidence>
<keyword evidence="2 5" id="KW-0812">Transmembrane</keyword>
<feature type="transmembrane region" description="Helical" evidence="5">
    <location>
        <begin position="357"/>
        <end position="379"/>
    </location>
</feature>
<dbReference type="Gene3D" id="1.20.1250.20">
    <property type="entry name" value="MFS general substrate transporter like domains"/>
    <property type="match status" value="1"/>
</dbReference>
<comment type="subcellular location">
    <subcellularLocation>
        <location evidence="1">Membrane</location>
        <topology evidence="1">Multi-pass membrane protein</topology>
    </subcellularLocation>
</comment>
<feature type="transmembrane region" description="Helical" evidence="5">
    <location>
        <begin position="57"/>
        <end position="78"/>
    </location>
</feature>
<keyword evidence="3 5" id="KW-1133">Transmembrane helix</keyword>
<evidence type="ECO:0000313" key="7">
    <source>
        <dbReference type="EMBL" id="KAF2690585.1"/>
    </source>
</evidence>
<evidence type="ECO:0000256" key="2">
    <source>
        <dbReference type="ARBA" id="ARBA00022692"/>
    </source>
</evidence>
<organism evidence="7 8">
    <name type="scientific">Lentithecium fluviatile CBS 122367</name>
    <dbReference type="NCBI Taxonomy" id="1168545"/>
    <lineage>
        <taxon>Eukaryota</taxon>
        <taxon>Fungi</taxon>
        <taxon>Dikarya</taxon>
        <taxon>Ascomycota</taxon>
        <taxon>Pezizomycotina</taxon>
        <taxon>Dothideomycetes</taxon>
        <taxon>Pleosporomycetidae</taxon>
        <taxon>Pleosporales</taxon>
        <taxon>Massarineae</taxon>
        <taxon>Lentitheciaceae</taxon>
        <taxon>Lentithecium</taxon>
    </lineage>
</organism>
<dbReference type="GO" id="GO:0015606">
    <property type="term" value="F:spermidine transmembrane transporter activity"/>
    <property type="evidence" value="ECO:0007669"/>
    <property type="project" value="TreeGrafter"/>
</dbReference>
<dbReference type="OrthoDB" id="3936150at2759"/>
<dbReference type="InterPro" id="IPR036259">
    <property type="entry name" value="MFS_trans_sf"/>
</dbReference>
<feature type="transmembrane region" description="Helical" evidence="5">
    <location>
        <begin position="391"/>
        <end position="414"/>
    </location>
</feature>
<feature type="transmembrane region" description="Helical" evidence="5">
    <location>
        <begin position="250"/>
        <end position="270"/>
    </location>
</feature>
<dbReference type="AlphaFoldDB" id="A0A6G1JKB9"/>
<feature type="transmembrane region" description="Helical" evidence="5">
    <location>
        <begin position="420"/>
        <end position="440"/>
    </location>
</feature>
<keyword evidence="4 5" id="KW-0472">Membrane</keyword>
<dbReference type="EMBL" id="MU005570">
    <property type="protein sequence ID" value="KAF2690585.1"/>
    <property type="molecule type" value="Genomic_DNA"/>
</dbReference>
<dbReference type="PANTHER" id="PTHR23502:SF38">
    <property type="entry name" value="POLYAMINE TRANSPORTER 4"/>
    <property type="match status" value="1"/>
</dbReference>
<feature type="transmembrane region" description="Helical" evidence="5">
    <location>
        <begin position="290"/>
        <end position="313"/>
    </location>
</feature>
<sequence length="484" mass="52508">MLSHTLDVNDPDNPMNWPTHRRLYASAVAWAMAFTVAFGLTSYTAGLPQIVETFNISMMQGISGFSLYLFGIFFAPIYSPHVAERYGRSTMYSVSIFCCGLFHLGAALSPSFASLAVCRFFAGLTGGPCLVLIEGTFADVWSAETTNTYYAFLGAASYFGAASGPLVSNYIVQAGNWRWAEYVTLMLILIVFAFGLGMPETYGREIPRRRNKTRGLAPPHQSPAESGITIGQMVQITVIIPFKQLVLEPIVVLVSFTLALNWAVTFQWFITVPAVLQTVYGFSPQRTGLAFIGAIGGAALAALCAIAIEQAVFRSCNTTMAIEKRLVPAMYGGLMITGSLFWIGWTADPKFHYLSPIFGTAVFIWGSLSVLISLVTYLFDAYPPAGTLSALTAAACTRIAVAGIIPLVIVQAFTNIGGNWTLSIFGFISIPCIAVPFVLYKWGPALRCRSQYSRSLSIHSHVPVATEMMGTESQPYESAGMQNV</sequence>
<dbReference type="InterPro" id="IPR020846">
    <property type="entry name" value="MFS_dom"/>
</dbReference>
<dbReference type="Proteomes" id="UP000799291">
    <property type="component" value="Unassembled WGS sequence"/>
</dbReference>